<sequence>MANLRQQASAATVALREKALLRVSKADKKTLRYYAEGVHISTQTGQPFHELQQQVCADRLRLAREFIVTGDKMVNTRPPQFRSAVSRYYYSMYHSARTLVYFTHGGDDHEAHSTLPTKLPDDFMNGALWQNALKDARGHRNEADYDPYPSDLQSWKPTALDLSAKAPDLLALVVQYLKQKGCGYV</sequence>
<protein>
    <submittedName>
        <fullName evidence="1">Uncharacterized protein (UPF0332 family)</fullName>
    </submittedName>
</protein>
<gene>
    <name evidence="1" type="ORF">BJ999_001258</name>
</gene>
<keyword evidence="2" id="KW-1185">Reference proteome</keyword>
<proteinExistence type="predicted"/>
<evidence type="ECO:0000313" key="2">
    <source>
        <dbReference type="Proteomes" id="UP000591272"/>
    </source>
</evidence>
<name>A0A7Y9G6M0_9ACTN</name>
<dbReference type="Proteomes" id="UP000591272">
    <property type="component" value="Unassembled WGS sequence"/>
</dbReference>
<reference evidence="1 2" key="1">
    <citation type="submission" date="2020-07" db="EMBL/GenBank/DDBJ databases">
        <title>Sequencing the genomes of 1000 actinobacteria strains.</title>
        <authorList>
            <person name="Klenk H.-P."/>
        </authorList>
    </citation>
    <scope>NUCLEOTIDE SEQUENCE [LARGE SCALE GENOMIC DNA]</scope>
    <source>
        <strain evidence="1 2">DSM 43461</strain>
    </source>
</reference>
<comment type="caution">
    <text evidence="1">The sequence shown here is derived from an EMBL/GenBank/DDBJ whole genome shotgun (WGS) entry which is preliminary data.</text>
</comment>
<accession>A0A7Y9G6M0</accession>
<evidence type="ECO:0000313" key="1">
    <source>
        <dbReference type="EMBL" id="NYE10962.1"/>
    </source>
</evidence>
<dbReference type="RefSeq" id="WP_179832415.1">
    <property type="nucleotide sequence ID" value="NZ_BMRD01000029.1"/>
</dbReference>
<dbReference type="EMBL" id="JACCBT010000001">
    <property type="protein sequence ID" value="NYE10962.1"/>
    <property type="molecule type" value="Genomic_DNA"/>
</dbReference>
<dbReference type="Gene3D" id="1.20.120.330">
    <property type="entry name" value="Nucleotidyltransferases domain 2"/>
    <property type="match status" value="1"/>
</dbReference>
<organism evidence="1 2">
    <name type="scientific">Actinomadura citrea</name>
    <dbReference type="NCBI Taxonomy" id="46158"/>
    <lineage>
        <taxon>Bacteria</taxon>
        <taxon>Bacillati</taxon>
        <taxon>Actinomycetota</taxon>
        <taxon>Actinomycetes</taxon>
        <taxon>Streptosporangiales</taxon>
        <taxon>Thermomonosporaceae</taxon>
        <taxon>Actinomadura</taxon>
    </lineage>
</organism>
<dbReference type="AlphaFoldDB" id="A0A7Y9G6M0"/>